<dbReference type="KEGG" id="vg:55626561"/>
<dbReference type="Proteomes" id="UP000479357">
    <property type="component" value="Segment"/>
</dbReference>
<evidence type="ECO:0000313" key="2">
    <source>
        <dbReference type="EMBL" id="QHZ59867.1"/>
    </source>
</evidence>
<dbReference type="RefSeq" id="YP_009855821.1">
    <property type="nucleotide sequence ID" value="NC_048847.1"/>
</dbReference>
<dbReference type="Pfam" id="PF23940">
    <property type="entry name" value="DUF7275"/>
    <property type="match status" value="1"/>
</dbReference>
<sequence>MIIIGTAALAKHGVVLRQSKDVDVMITEDSDNMNLAIKKGYDIVPINDVTYKIMCKYITSTTPYATPDMVYTIKCSHLGWSNPSWQKHKKDILILKEKGCKLIYPLYLSLVDWWKEDLGDKSFLNLDKSKEMFFNDFVEYEYDHDLLHELITHPKPPTYTKCLKDGKQVLIDKSKFDKLDFVEQVSMFREEITAIALERWYLKQYWFDRGMTWMKAYSLALQKTITNLTKGWATDFIVLNLEHFVRPRKEDFYKVVKLLNLEEKYMSKFLGEEKAKALLQEIADAGVAEGLEYFSEDMDLNELFVENLVDNWGGLPKDAKHITQDGGGEGGSEDCYAVFSWKGRYYRVDYNYYSYYSYVGYENLDMEDIYEVFPKERVVTFYE</sequence>
<dbReference type="EMBL" id="MN877442">
    <property type="protein sequence ID" value="QHZ59867.1"/>
    <property type="molecule type" value="Genomic_DNA"/>
</dbReference>
<reference evidence="2 3" key="1">
    <citation type="submission" date="2019-12" db="EMBL/GenBank/DDBJ databases">
        <title>Alteromonas phage V22 represents a new genus of marine bacteriophages that requires a novel tail fiber chaperone for host recognition.</title>
        <authorList>
            <person name="Gonzalez-Serrano R."/>
            <person name="Dunne M."/>
            <person name="Rosselli R."/>
            <person name="Martin-Cuadrado A.-B."/>
            <person name="Grosboillot V."/>
            <person name="Zinsli L."/>
            <person name="Roda-Garcia J.J."/>
            <person name="Loessner M.J."/>
            <person name="Rodriguez-Valera F."/>
        </authorList>
    </citation>
    <scope>NUCLEOTIDE SEQUENCE [LARGE SCALE GENOMIC DNA]</scope>
</reference>
<evidence type="ECO:0000259" key="1">
    <source>
        <dbReference type="Pfam" id="PF23940"/>
    </source>
</evidence>
<accession>A0A6C0R1Z9</accession>
<feature type="domain" description="DUF7275" evidence="1">
    <location>
        <begin position="69"/>
        <end position="247"/>
    </location>
</feature>
<evidence type="ECO:0000313" key="3">
    <source>
        <dbReference type="Proteomes" id="UP000479357"/>
    </source>
</evidence>
<dbReference type="InterPro" id="IPR055699">
    <property type="entry name" value="DUF7275"/>
</dbReference>
<name>A0A6C0R1Z9_9CAUD</name>
<protein>
    <recommendedName>
        <fullName evidence="1">DUF7275 domain-containing protein</fullName>
    </recommendedName>
</protein>
<dbReference type="GeneID" id="55626561"/>
<keyword evidence="3" id="KW-1185">Reference proteome</keyword>
<proteinExistence type="predicted"/>
<organism evidence="2 3">
    <name type="scientific">Alteromonas phage vB_AmeM_PT11-V22</name>
    <dbReference type="NCBI Taxonomy" id="2704031"/>
    <lineage>
        <taxon>Viruses</taxon>
        <taxon>Duplodnaviria</taxon>
        <taxon>Heunggongvirae</taxon>
        <taxon>Uroviricota</taxon>
        <taxon>Caudoviricetes</taxon>
        <taxon>Myoalterovirus</taxon>
        <taxon>Myoalterovirus PT11V22</taxon>
    </lineage>
</organism>